<accession>A0A8T0JNJ1</accession>
<organism evidence="1 2">
    <name type="scientific">Phaseolus angularis</name>
    <name type="common">Azuki bean</name>
    <name type="synonym">Vigna angularis</name>
    <dbReference type="NCBI Taxonomy" id="3914"/>
    <lineage>
        <taxon>Eukaryota</taxon>
        <taxon>Viridiplantae</taxon>
        <taxon>Streptophyta</taxon>
        <taxon>Embryophyta</taxon>
        <taxon>Tracheophyta</taxon>
        <taxon>Spermatophyta</taxon>
        <taxon>Magnoliopsida</taxon>
        <taxon>eudicotyledons</taxon>
        <taxon>Gunneridae</taxon>
        <taxon>Pentapetalae</taxon>
        <taxon>rosids</taxon>
        <taxon>fabids</taxon>
        <taxon>Fabales</taxon>
        <taxon>Fabaceae</taxon>
        <taxon>Papilionoideae</taxon>
        <taxon>50 kb inversion clade</taxon>
        <taxon>NPAAA clade</taxon>
        <taxon>indigoferoid/millettioid clade</taxon>
        <taxon>Phaseoleae</taxon>
        <taxon>Vigna</taxon>
    </lineage>
</organism>
<protein>
    <submittedName>
        <fullName evidence="1">Uncharacterized protein</fullName>
    </submittedName>
</protein>
<evidence type="ECO:0000313" key="2">
    <source>
        <dbReference type="Proteomes" id="UP000743370"/>
    </source>
</evidence>
<evidence type="ECO:0000313" key="1">
    <source>
        <dbReference type="EMBL" id="KAG2376502.1"/>
    </source>
</evidence>
<name>A0A8T0JNJ1_PHAAN</name>
<dbReference type="Proteomes" id="UP000743370">
    <property type="component" value="Unassembled WGS sequence"/>
</dbReference>
<comment type="caution">
    <text evidence="1">The sequence shown here is derived from an EMBL/GenBank/DDBJ whole genome shotgun (WGS) entry which is preliminary data.</text>
</comment>
<dbReference type="AlphaFoldDB" id="A0A8T0JNJ1"/>
<reference evidence="1 2" key="1">
    <citation type="submission" date="2020-05" db="EMBL/GenBank/DDBJ databases">
        <title>Vigna angularis (adzuki bean) Var. LongXiaoDou No. 4 denovo assembly.</title>
        <authorList>
            <person name="Xiang H."/>
        </authorList>
    </citation>
    <scope>NUCLEOTIDE SEQUENCE [LARGE SCALE GENOMIC DNA]</scope>
    <source>
        <tissue evidence="1">Leaf</tissue>
    </source>
</reference>
<dbReference type="EMBL" id="JABFOF010000010">
    <property type="protein sequence ID" value="KAG2376502.1"/>
    <property type="molecule type" value="Genomic_DNA"/>
</dbReference>
<gene>
    <name evidence="1" type="ORF">HKW66_Vig0153440</name>
</gene>
<proteinExistence type="predicted"/>
<sequence>MEDDNNYSLVVGGVFARDCVRRSCRRRSWWLTVARSGEYYGKIARPFGAQGKPSSSSSSYSSSSLFWVVSQGSVDTTSSKRNGHDRGVSARIRFQTTLRQGFRFEASSW</sequence>